<dbReference type="Pfam" id="PF04773">
    <property type="entry name" value="FecR"/>
    <property type="match status" value="1"/>
</dbReference>
<dbReference type="PANTHER" id="PTHR38731">
    <property type="entry name" value="LIPL45-RELATED LIPOPROTEIN-RELATED"/>
    <property type="match status" value="1"/>
</dbReference>
<proteinExistence type="predicted"/>
<feature type="domain" description="FecR protein" evidence="1">
    <location>
        <begin position="73"/>
        <end position="160"/>
    </location>
</feature>
<dbReference type="EMBL" id="CP008956">
    <property type="protein sequence ID" value="QJQ02538.1"/>
    <property type="molecule type" value="Genomic_DNA"/>
</dbReference>
<reference evidence="2 3" key="1">
    <citation type="journal article" date="2012" name="J. Bacteriol.">
        <title>Genome sequence of the pathogenic Herbaspirillum seropedicae strain Os34, isolated from rice roots.</title>
        <authorList>
            <person name="Ye W."/>
            <person name="Ye S."/>
            <person name="Liu J."/>
            <person name="Chang S."/>
            <person name="Chen M."/>
            <person name="Zhu B."/>
            <person name="Guo L."/>
            <person name="An Q."/>
        </authorList>
    </citation>
    <scope>NUCLEOTIDE SEQUENCE [LARGE SCALE GENOMIC DNA]</scope>
    <source>
        <strain evidence="2 3">Os34</strain>
    </source>
</reference>
<protein>
    <recommendedName>
        <fullName evidence="1">FecR protein domain-containing protein</fullName>
    </recommendedName>
</protein>
<evidence type="ECO:0000259" key="1">
    <source>
        <dbReference type="Pfam" id="PF04773"/>
    </source>
</evidence>
<sequence>MGAAFMVNAIVQYRWVAGMVLASVLLLAQVQALAQESTASLAAIVKVLHGDVQAQRAGKMQPLGIGARLYAGDRVVTGAASSVGFTLRDDTRMSLGPNSQFQLEQFAYNDATDEGNIAVRLTKGTLRYVSGLIGKHAPQRQQVTTPTATIGIRGTDFIVEVVDE</sequence>
<dbReference type="InterPro" id="IPR006860">
    <property type="entry name" value="FecR"/>
</dbReference>
<organism evidence="2 3">
    <name type="scientific">Herbaspirillum rubrisubalbicans Os34</name>
    <dbReference type="NCBI Taxonomy" id="1235827"/>
    <lineage>
        <taxon>Bacteria</taxon>
        <taxon>Pseudomonadati</taxon>
        <taxon>Pseudomonadota</taxon>
        <taxon>Betaproteobacteria</taxon>
        <taxon>Burkholderiales</taxon>
        <taxon>Oxalobacteraceae</taxon>
        <taxon>Herbaspirillum</taxon>
    </lineage>
</organism>
<evidence type="ECO:0000313" key="2">
    <source>
        <dbReference type="EMBL" id="QJQ02538.1"/>
    </source>
</evidence>
<dbReference type="AlphaFoldDB" id="A0A6M3ZVC5"/>
<gene>
    <name evidence="2" type="ORF">C798_20610</name>
</gene>
<evidence type="ECO:0000313" key="3">
    <source>
        <dbReference type="Proteomes" id="UP000501648"/>
    </source>
</evidence>
<dbReference type="PANTHER" id="PTHR38731:SF1">
    <property type="entry name" value="FECR PROTEIN DOMAIN-CONTAINING PROTEIN"/>
    <property type="match status" value="1"/>
</dbReference>
<name>A0A6M3ZVC5_9BURK</name>
<dbReference type="Proteomes" id="UP000501648">
    <property type="component" value="Chromosome"/>
</dbReference>
<accession>A0A6M3ZVC5</accession>
<dbReference type="RefSeq" id="WP_017452223.1">
    <property type="nucleotide sequence ID" value="NZ_CP008956.1"/>
</dbReference>